<dbReference type="AlphaFoldDB" id="A0A0W1RMD3"/>
<dbReference type="OrthoDB" id="293380at2157"/>
<feature type="transmembrane region" description="Helical" evidence="2">
    <location>
        <begin position="164"/>
        <end position="183"/>
    </location>
</feature>
<proteinExistence type="predicted"/>
<name>A0A0W1RMD3_9EURY</name>
<keyword evidence="4" id="KW-1185">Reference proteome</keyword>
<keyword evidence="2" id="KW-0472">Membrane</keyword>
<feature type="region of interest" description="Disordered" evidence="1">
    <location>
        <begin position="128"/>
        <end position="161"/>
    </location>
</feature>
<reference evidence="3 4" key="1">
    <citation type="submission" date="2015-12" db="EMBL/GenBank/DDBJ databases">
        <title>Haloferax profundi sp. nov. isolated from the Discovery deep brine-seawater interface in the Red Sea.</title>
        <authorList>
            <person name="Zhang G."/>
            <person name="Stingl U."/>
            <person name="Rashid M."/>
        </authorList>
    </citation>
    <scope>NUCLEOTIDE SEQUENCE [LARGE SCALE GENOMIC DNA]</scope>
    <source>
        <strain evidence="3 4">SB29</strain>
    </source>
</reference>
<evidence type="ECO:0000256" key="2">
    <source>
        <dbReference type="SAM" id="Phobius"/>
    </source>
</evidence>
<dbReference type="NCBIfam" id="NF045517">
    <property type="entry name" value="halo_surf_dom"/>
    <property type="match status" value="1"/>
</dbReference>
<evidence type="ECO:0008006" key="5">
    <source>
        <dbReference type="Google" id="ProtNLM"/>
    </source>
</evidence>
<dbReference type="EMBL" id="LOPV01000582">
    <property type="protein sequence ID" value="KTG14013.1"/>
    <property type="molecule type" value="Genomic_DNA"/>
</dbReference>
<dbReference type="Proteomes" id="UP000053157">
    <property type="component" value="Unassembled WGS sequence"/>
</dbReference>
<sequence>MRPPHTLIVSLVVVLVSVSGVVAADGGTVIDHGGDEILLDAAADQRVQGTTPYESGTVIGVRIKSVEDTHPFLVSKAVRVGTNGSFSVTFDLSELAPLHGGPVHVEVRHNETTIHEIDGVLVTKNMPDDSTLTYHPSTDESTTTDSSPTTTTTTDSGSLSGVQVPGLGLAAGVVALVSVALLARR</sequence>
<evidence type="ECO:0000313" key="3">
    <source>
        <dbReference type="EMBL" id="KTG14013.1"/>
    </source>
</evidence>
<gene>
    <name evidence="3" type="ORF">AUR66_03230</name>
</gene>
<dbReference type="RefSeq" id="WP_058573389.1">
    <property type="nucleotide sequence ID" value="NZ_LOPV01000582.1"/>
</dbReference>
<feature type="compositionally biased region" description="Low complexity" evidence="1">
    <location>
        <begin position="139"/>
        <end position="161"/>
    </location>
</feature>
<accession>A0A0W1RMD3</accession>
<evidence type="ECO:0000256" key="1">
    <source>
        <dbReference type="SAM" id="MobiDB-lite"/>
    </source>
</evidence>
<evidence type="ECO:0000313" key="4">
    <source>
        <dbReference type="Proteomes" id="UP000053157"/>
    </source>
</evidence>
<protein>
    <recommendedName>
        <fullName evidence="5">PGF-CTERM sorting domain-containing protein</fullName>
    </recommendedName>
</protein>
<organism evidence="3 4">
    <name type="scientific">Haloferax profundi</name>
    <dbReference type="NCBI Taxonomy" id="1544718"/>
    <lineage>
        <taxon>Archaea</taxon>
        <taxon>Methanobacteriati</taxon>
        <taxon>Methanobacteriota</taxon>
        <taxon>Stenosarchaea group</taxon>
        <taxon>Halobacteria</taxon>
        <taxon>Halobacteriales</taxon>
        <taxon>Haloferacaceae</taxon>
        <taxon>Haloferax</taxon>
    </lineage>
</organism>
<keyword evidence="2" id="KW-0812">Transmembrane</keyword>
<keyword evidence="2" id="KW-1133">Transmembrane helix</keyword>
<comment type="caution">
    <text evidence="3">The sequence shown here is derived from an EMBL/GenBank/DDBJ whole genome shotgun (WGS) entry which is preliminary data.</text>
</comment>